<dbReference type="PATRIC" id="fig|521002.11.peg.618"/>
<dbReference type="HOGENOM" id="CLU_862248_0_0_2"/>
<proteinExistence type="predicted"/>
<protein>
    <recommendedName>
        <fullName evidence="3">PepSY domain-containing protein</fullName>
    </recommendedName>
</protein>
<name>D2ZP72_METSM</name>
<dbReference type="AlphaFoldDB" id="D2ZP72"/>
<reference evidence="1 2" key="1">
    <citation type="submission" date="2010-01" db="EMBL/GenBank/DDBJ databases">
        <authorList>
            <person name="Weinstock G."/>
            <person name="Sodergren E."/>
            <person name="Clifton S."/>
            <person name="Fulton L."/>
            <person name="Fulton B."/>
            <person name="Courtney L."/>
            <person name="Fronick C."/>
            <person name="Harrison M."/>
            <person name="Strong C."/>
            <person name="Farmer C."/>
            <person name="Delahaunty K."/>
            <person name="Markovic C."/>
            <person name="Hall O."/>
            <person name="Minx P."/>
            <person name="Tomlinson C."/>
            <person name="Mitreva M."/>
            <person name="Nelson J."/>
            <person name="Hou S."/>
            <person name="Wollam A."/>
            <person name="Pepin K.H."/>
            <person name="Johnson M."/>
            <person name="Bhonagiri V."/>
            <person name="Nash W.E."/>
            <person name="Warren W."/>
            <person name="Chinwalla A."/>
            <person name="Mardis E.R."/>
            <person name="Wilson R.K."/>
        </authorList>
    </citation>
    <scope>NUCLEOTIDE SEQUENCE [LARGE SCALE GENOMIC DNA]</scope>
    <source>
        <strain evidence="1 2">DSM 2374</strain>
    </source>
</reference>
<evidence type="ECO:0000313" key="2">
    <source>
        <dbReference type="Proteomes" id="UP000004028"/>
    </source>
</evidence>
<dbReference type="EMBL" id="ABYV02000006">
    <property type="protein sequence ID" value="EFC93069.1"/>
    <property type="molecule type" value="Genomic_DNA"/>
</dbReference>
<dbReference type="Proteomes" id="UP000004028">
    <property type="component" value="Unassembled WGS sequence"/>
</dbReference>
<sequence>MSNKKKGDKMNKNVAIILSIAAIFITATCVGATVINSDVDMKQNTFDGIKINVPHDTEFIQIPDGFKENTYGITIHTFKDNQSMVNFLNSLQDAKIVSLADQPPQSVAFTQGDTTNILVTNGKEGICVGASDQNLVLKMANSVIFSNGHPSERNHGVMGVGQKHLDKDKDFNLMVGLMIIVDNSEFNINLYNTAIAATVTETNTIIDNNNFNFEENITSDPSSENMTAPEENNLTQEECEEMVNDYLEDTNCSISSVDENDGVYTFHIETQDGQSAGVITVDSQTGEMNTEEFEIPEESDEDMYSDLNAYDMESFDYDMESFDF</sequence>
<comment type="caution">
    <text evidence="1">The sequence shown here is derived from an EMBL/GenBank/DDBJ whole genome shotgun (WGS) entry which is preliminary data.</text>
</comment>
<evidence type="ECO:0008006" key="3">
    <source>
        <dbReference type="Google" id="ProtNLM"/>
    </source>
</evidence>
<gene>
    <name evidence="1" type="ORF">METSMIF1_02630</name>
</gene>
<organism evidence="1 2">
    <name type="scientific">Methanobrevibacter smithii DSM 2374</name>
    <dbReference type="NCBI Taxonomy" id="521002"/>
    <lineage>
        <taxon>Archaea</taxon>
        <taxon>Methanobacteriati</taxon>
        <taxon>Methanobacteriota</taxon>
        <taxon>Methanomada group</taxon>
        <taxon>Methanobacteria</taxon>
        <taxon>Methanobacteriales</taxon>
        <taxon>Methanobacteriaceae</taxon>
        <taxon>Methanobrevibacter</taxon>
    </lineage>
</organism>
<evidence type="ECO:0000313" key="1">
    <source>
        <dbReference type="EMBL" id="EFC93069.1"/>
    </source>
</evidence>
<accession>D2ZP72</accession>